<dbReference type="RefSeq" id="WP_138195720.1">
    <property type="nucleotide sequence ID" value="NZ_VCIW01000013.1"/>
</dbReference>
<protein>
    <submittedName>
        <fullName evidence="3">SRPBCC domain-containing protein</fullName>
    </submittedName>
</protein>
<evidence type="ECO:0000259" key="2">
    <source>
        <dbReference type="Pfam" id="PF08327"/>
    </source>
</evidence>
<dbReference type="SUPFAM" id="SSF55961">
    <property type="entry name" value="Bet v1-like"/>
    <property type="match status" value="1"/>
</dbReference>
<dbReference type="Pfam" id="PF08327">
    <property type="entry name" value="AHSA1"/>
    <property type="match status" value="1"/>
</dbReference>
<dbReference type="InterPro" id="IPR023393">
    <property type="entry name" value="START-like_dom_sf"/>
</dbReference>
<comment type="similarity">
    <text evidence="1">Belongs to the AHA1 family.</text>
</comment>
<sequence length="163" mass="18473">MTNAVTTSVAEKEFTLVRTFEAPRELVFEAFTNPEHLSRWWAPYPYTIPTCRIDLRPGGIWHYAMRSPEGEEHWSRAVYHEIVRPERVVYAATFADEHANPVGGIPEHIGTLLFDEYDGRTTLTVRIQTATPVDAKTLLEMGMAEGLMMGLNQLEAVLARLRG</sequence>
<evidence type="ECO:0000313" key="3">
    <source>
        <dbReference type="EMBL" id="TLS50688.1"/>
    </source>
</evidence>
<dbReference type="Gene3D" id="3.30.530.20">
    <property type="match status" value="1"/>
</dbReference>
<dbReference type="OrthoDB" id="118413at2"/>
<reference evidence="3 4" key="1">
    <citation type="submission" date="2019-05" db="EMBL/GenBank/DDBJ databases">
        <authorList>
            <person name="Narsing Rao M.P."/>
            <person name="Li W.J."/>
        </authorList>
    </citation>
    <scope>NUCLEOTIDE SEQUENCE [LARGE SCALE GENOMIC DNA]</scope>
    <source>
        <strain evidence="3 4">SYSU_K30003</strain>
    </source>
</reference>
<gene>
    <name evidence="3" type="ORF">FE782_18465</name>
</gene>
<evidence type="ECO:0000313" key="4">
    <source>
        <dbReference type="Proteomes" id="UP000309676"/>
    </source>
</evidence>
<accession>A0A5R9GBE8</accession>
<dbReference type="InterPro" id="IPR013538">
    <property type="entry name" value="ASHA1/2-like_C"/>
</dbReference>
<feature type="domain" description="Activator of Hsp90 ATPase homologue 1/2-like C-terminal" evidence="2">
    <location>
        <begin position="22"/>
        <end position="158"/>
    </location>
</feature>
<dbReference type="EMBL" id="VCIW01000013">
    <property type="protein sequence ID" value="TLS50688.1"/>
    <property type="molecule type" value="Genomic_DNA"/>
</dbReference>
<keyword evidence="4" id="KW-1185">Reference proteome</keyword>
<proteinExistence type="inferred from homology"/>
<dbReference type="Proteomes" id="UP000309676">
    <property type="component" value="Unassembled WGS sequence"/>
</dbReference>
<organism evidence="3 4">
    <name type="scientific">Paenibacillus antri</name>
    <dbReference type="NCBI Taxonomy" id="2582848"/>
    <lineage>
        <taxon>Bacteria</taxon>
        <taxon>Bacillati</taxon>
        <taxon>Bacillota</taxon>
        <taxon>Bacilli</taxon>
        <taxon>Bacillales</taxon>
        <taxon>Paenibacillaceae</taxon>
        <taxon>Paenibacillus</taxon>
    </lineage>
</organism>
<dbReference type="AlphaFoldDB" id="A0A5R9GBE8"/>
<comment type="caution">
    <text evidence="3">The sequence shown here is derived from an EMBL/GenBank/DDBJ whole genome shotgun (WGS) entry which is preliminary data.</text>
</comment>
<evidence type="ECO:0000256" key="1">
    <source>
        <dbReference type="ARBA" id="ARBA00006817"/>
    </source>
</evidence>
<name>A0A5R9GBE8_9BACL</name>